<reference evidence="5 6" key="1">
    <citation type="submission" date="2020-06" db="EMBL/GenBank/DDBJ databases">
        <authorList>
            <person name="Li R."/>
            <person name="Bekaert M."/>
        </authorList>
    </citation>
    <scope>NUCLEOTIDE SEQUENCE [LARGE SCALE GENOMIC DNA]</scope>
    <source>
        <strain evidence="6">wild</strain>
    </source>
</reference>
<dbReference type="GO" id="GO:0005525">
    <property type="term" value="F:GTP binding"/>
    <property type="evidence" value="ECO:0007669"/>
    <property type="project" value="UniProtKB-KW"/>
</dbReference>
<dbReference type="Proteomes" id="UP000507470">
    <property type="component" value="Unassembled WGS sequence"/>
</dbReference>
<sequence>MNSPTNQEIKTMLLARPVLVKVVQEIIFSVIKQHSVLVTEYLFGEKMFKYAIVVFTNFDVWKDRFRDDHDQDPDVDQYLKSLPDQAMNLLGKCKYRYVVFDNKCKGDEMDGQLRNLIEKIKNLITFNKDEVYTEERQGNNWKFFAKVCAGILTVGFALSKFAK</sequence>
<dbReference type="InterPro" id="IPR045058">
    <property type="entry name" value="GIMA/IAN/Toc"/>
</dbReference>
<keyword evidence="2" id="KW-0547">Nucleotide-binding</keyword>
<accession>A0A6J8A891</accession>
<dbReference type="Pfam" id="PF04548">
    <property type="entry name" value="AIG1"/>
    <property type="match status" value="1"/>
</dbReference>
<dbReference type="PANTHER" id="PTHR10903:SF184">
    <property type="entry name" value="GTP-BINDING PROTEIN A"/>
    <property type="match status" value="1"/>
</dbReference>
<evidence type="ECO:0000313" key="5">
    <source>
        <dbReference type="EMBL" id="CAC5363094.1"/>
    </source>
</evidence>
<evidence type="ECO:0000259" key="4">
    <source>
        <dbReference type="Pfam" id="PF04548"/>
    </source>
</evidence>
<evidence type="ECO:0000256" key="1">
    <source>
        <dbReference type="ARBA" id="ARBA00008535"/>
    </source>
</evidence>
<keyword evidence="6" id="KW-1185">Reference proteome</keyword>
<proteinExistence type="inferred from homology"/>
<dbReference type="Gene3D" id="3.40.50.300">
    <property type="entry name" value="P-loop containing nucleotide triphosphate hydrolases"/>
    <property type="match status" value="1"/>
</dbReference>
<dbReference type="PANTHER" id="PTHR10903">
    <property type="entry name" value="GTPASE, IMAP FAMILY MEMBER-RELATED"/>
    <property type="match status" value="1"/>
</dbReference>
<dbReference type="AlphaFoldDB" id="A0A6J8A891"/>
<dbReference type="InterPro" id="IPR006703">
    <property type="entry name" value="G_AIG1"/>
</dbReference>
<evidence type="ECO:0000256" key="3">
    <source>
        <dbReference type="ARBA" id="ARBA00023134"/>
    </source>
</evidence>
<dbReference type="InterPro" id="IPR027417">
    <property type="entry name" value="P-loop_NTPase"/>
</dbReference>
<keyword evidence="3" id="KW-0342">GTP-binding</keyword>
<gene>
    <name evidence="5" type="ORF">MCOR_4648</name>
</gene>
<dbReference type="EMBL" id="CACVKT020000784">
    <property type="protein sequence ID" value="CAC5363094.1"/>
    <property type="molecule type" value="Genomic_DNA"/>
</dbReference>
<comment type="similarity">
    <text evidence="1">Belongs to the TRAFAC class TrmE-Era-EngA-EngB-Septin-like GTPase superfamily. AIG1/Toc34/Toc159-like paraseptin GTPase family. IAN subfamily.</text>
</comment>
<organism evidence="5 6">
    <name type="scientific">Mytilus coruscus</name>
    <name type="common">Sea mussel</name>
    <dbReference type="NCBI Taxonomy" id="42192"/>
    <lineage>
        <taxon>Eukaryota</taxon>
        <taxon>Metazoa</taxon>
        <taxon>Spiralia</taxon>
        <taxon>Lophotrochozoa</taxon>
        <taxon>Mollusca</taxon>
        <taxon>Bivalvia</taxon>
        <taxon>Autobranchia</taxon>
        <taxon>Pteriomorphia</taxon>
        <taxon>Mytilida</taxon>
        <taxon>Mytiloidea</taxon>
        <taxon>Mytilidae</taxon>
        <taxon>Mytilinae</taxon>
        <taxon>Mytilus</taxon>
    </lineage>
</organism>
<evidence type="ECO:0000256" key="2">
    <source>
        <dbReference type="ARBA" id="ARBA00022741"/>
    </source>
</evidence>
<protein>
    <recommendedName>
        <fullName evidence="4">AIG1-type G domain-containing protein</fullName>
    </recommendedName>
</protein>
<name>A0A6J8A891_MYTCO</name>
<evidence type="ECO:0000313" key="6">
    <source>
        <dbReference type="Proteomes" id="UP000507470"/>
    </source>
</evidence>
<feature type="domain" description="AIG1-type G" evidence="4">
    <location>
        <begin position="5"/>
        <end position="136"/>
    </location>
</feature>